<keyword evidence="1" id="KW-1133">Transmembrane helix</keyword>
<feature type="transmembrane region" description="Helical" evidence="1">
    <location>
        <begin position="348"/>
        <end position="367"/>
    </location>
</feature>
<dbReference type="InterPro" id="IPR010620">
    <property type="entry name" value="SBBP_repeat"/>
</dbReference>
<name>A0A0F9QT72_9ZZZZ</name>
<comment type="caution">
    <text evidence="2">The sequence shown here is derived from an EMBL/GenBank/DDBJ whole genome shotgun (WGS) entry which is preliminary data.</text>
</comment>
<gene>
    <name evidence="2" type="ORF">LCGC14_1057130</name>
</gene>
<sequence length="376" mass="41209">MNNSYITGYTGSAGNSYEASLVKYNSSGQFQWVRKWGGSYQDVGQAILINSTNDIYITGYTQNGFLGETDIFILKYNSTGGLQWSDVWGGSGNDYSYGIAMDKNNNIFLGGNTNSYNAVNGSAMVLLKYNTSGVLEWNRTWSGSFSDGAMGIVVDASDNIYLGGTAGYDMCLVKFDNSGVWQWNRSWSAGLGISWGTAITIDSADNIYLVGEGYVVDNATLTYDWNVYLLKYNKFGVLQWSNMGDHDKTGLTFKFLINGISLDSSNNIYVAKTTSDDDMEIVKFDSSGNKLWNYVFGSSGPDSCNGILIDTINDIYIVGTLDNIMNVAKFTENPQGTSAIGIPGYNQWVLIYILSVVSSVIAFSISLKTKLIKKIK</sequence>
<protein>
    <recommendedName>
        <fullName evidence="3">Bulb-type lectin domain-containing protein</fullName>
    </recommendedName>
</protein>
<organism evidence="2">
    <name type="scientific">marine sediment metagenome</name>
    <dbReference type="NCBI Taxonomy" id="412755"/>
    <lineage>
        <taxon>unclassified sequences</taxon>
        <taxon>metagenomes</taxon>
        <taxon>ecological metagenomes</taxon>
    </lineage>
</organism>
<dbReference type="Pfam" id="PF06739">
    <property type="entry name" value="SBBP"/>
    <property type="match status" value="1"/>
</dbReference>
<keyword evidence="1" id="KW-0812">Transmembrane</keyword>
<dbReference type="SUPFAM" id="SSF63829">
    <property type="entry name" value="Calcium-dependent phosphotriesterase"/>
    <property type="match status" value="1"/>
</dbReference>
<dbReference type="PANTHER" id="PTHR35580:SF1">
    <property type="entry name" value="PHYTASE-LIKE DOMAIN-CONTAINING PROTEIN"/>
    <property type="match status" value="1"/>
</dbReference>
<dbReference type="AlphaFoldDB" id="A0A0F9QT72"/>
<dbReference type="InterPro" id="IPR052918">
    <property type="entry name" value="Motility_Chemotaxis_Reg"/>
</dbReference>
<dbReference type="PANTHER" id="PTHR35580">
    <property type="entry name" value="CELL SURFACE GLYCOPROTEIN (S-LAYER PROTEIN)-LIKE PROTEIN"/>
    <property type="match status" value="1"/>
</dbReference>
<evidence type="ECO:0008006" key="3">
    <source>
        <dbReference type="Google" id="ProtNLM"/>
    </source>
</evidence>
<evidence type="ECO:0000313" key="2">
    <source>
        <dbReference type="EMBL" id="KKN08398.1"/>
    </source>
</evidence>
<proteinExistence type="predicted"/>
<evidence type="ECO:0000256" key="1">
    <source>
        <dbReference type="SAM" id="Phobius"/>
    </source>
</evidence>
<accession>A0A0F9QT72</accession>
<reference evidence="2" key="1">
    <citation type="journal article" date="2015" name="Nature">
        <title>Complex archaea that bridge the gap between prokaryotes and eukaryotes.</title>
        <authorList>
            <person name="Spang A."/>
            <person name="Saw J.H."/>
            <person name="Jorgensen S.L."/>
            <person name="Zaremba-Niedzwiedzka K."/>
            <person name="Martijn J."/>
            <person name="Lind A.E."/>
            <person name="van Eijk R."/>
            <person name="Schleper C."/>
            <person name="Guy L."/>
            <person name="Ettema T.J."/>
        </authorList>
    </citation>
    <scope>NUCLEOTIDE SEQUENCE</scope>
</reference>
<dbReference type="Gene3D" id="2.120.10.30">
    <property type="entry name" value="TolB, C-terminal domain"/>
    <property type="match status" value="3"/>
</dbReference>
<dbReference type="InterPro" id="IPR011042">
    <property type="entry name" value="6-blade_b-propeller_TolB-like"/>
</dbReference>
<dbReference type="EMBL" id="LAZR01004462">
    <property type="protein sequence ID" value="KKN08398.1"/>
    <property type="molecule type" value="Genomic_DNA"/>
</dbReference>
<keyword evidence="1" id="KW-0472">Membrane</keyword>